<dbReference type="InterPro" id="IPR045730">
    <property type="entry name" value="DUF6084"/>
</dbReference>
<feature type="compositionally biased region" description="Gly residues" evidence="1">
    <location>
        <begin position="210"/>
        <end position="226"/>
    </location>
</feature>
<dbReference type="Pfam" id="PF19562">
    <property type="entry name" value="DUF6084"/>
    <property type="match status" value="1"/>
</dbReference>
<dbReference type="AlphaFoldDB" id="A0A7U9L447"/>
<reference evidence="2 3" key="1">
    <citation type="submission" date="2018-11" db="EMBL/GenBank/DDBJ databases">
        <title>Whole genome sequence of Streptomyces chrestomyceticus NBRC 13444(T).</title>
        <authorList>
            <person name="Komaki H."/>
            <person name="Tamura T."/>
        </authorList>
    </citation>
    <scope>NUCLEOTIDE SEQUENCE [LARGE SCALE GENOMIC DNA]</scope>
    <source>
        <strain evidence="2 3">NBRC 13444</strain>
    </source>
</reference>
<evidence type="ECO:0000256" key="1">
    <source>
        <dbReference type="SAM" id="MobiDB-lite"/>
    </source>
</evidence>
<evidence type="ECO:0000313" key="2">
    <source>
        <dbReference type="EMBL" id="GCD39873.1"/>
    </source>
</evidence>
<dbReference type="GeneID" id="95626365"/>
<sequence>MADLVVACSGVRPEPCAAAPTLLFRLRVEERSGLDVRAVALRCQLRVQPHRRVYSRLEQARLAVLFGTPDRWAATQRPLQLATVTVMVPGFRDSTEIDVPVPCSYDLEVSCGQYFHALEGGQVPVLMLFSGTVFSAGQVEMVPWDQECTTELPAAVWREVMDLYFPGSGWLRLRRETLDALQKFKHERQLTTWEETVKTLLDRVGTSPVDGGGSEGGEGRGGGDGCGTEDGEGQGNGGGTRDSRGEGR</sequence>
<comment type="caution">
    <text evidence="2">The sequence shown here is derived from an EMBL/GenBank/DDBJ whole genome shotgun (WGS) entry which is preliminary data.</text>
</comment>
<proteinExistence type="predicted"/>
<evidence type="ECO:0000313" key="3">
    <source>
        <dbReference type="Proteomes" id="UP000287830"/>
    </source>
</evidence>
<gene>
    <name evidence="2" type="ORF">OEIGOIKO_07730</name>
</gene>
<accession>A0A7U9L447</accession>
<dbReference type="EMBL" id="BHZC01000001">
    <property type="protein sequence ID" value="GCD39873.1"/>
    <property type="molecule type" value="Genomic_DNA"/>
</dbReference>
<organism evidence="2 3">
    <name type="scientific">Streptomyces chrestomyceticus JCM 4735</name>
    <dbReference type="NCBI Taxonomy" id="1306181"/>
    <lineage>
        <taxon>Bacteria</taxon>
        <taxon>Bacillati</taxon>
        <taxon>Actinomycetota</taxon>
        <taxon>Actinomycetes</taxon>
        <taxon>Kitasatosporales</taxon>
        <taxon>Streptomycetaceae</taxon>
        <taxon>Streptomyces</taxon>
    </lineage>
</organism>
<feature type="region of interest" description="Disordered" evidence="1">
    <location>
        <begin position="201"/>
        <end position="248"/>
    </location>
</feature>
<protein>
    <submittedName>
        <fullName evidence="2">Uncharacterized protein</fullName>
    </submittedName>
</protein>
<dbReference type="RefSeq" id="WP_174856508.1">
    <property type="nucleotide sequence ID" value="NZ_BHZC01000001.1"/>
</dbReference>
<name>A0A7U9L447_9ACTN</name>
<dbReference type="Proteomes" id="UP000287830">
    <property type="component" value="Unassembled WGS sequence"/>
</dbReference>